<dbReference type="PANTHER" id="PTHR30349">
    <property type="entry name" value="PHAGE INTEGRASE-RELATED"/>
    <property type="match status" value="1"/>
</dbReference>
<sequence>MAGKKGKRGWGALRKLPSGRYQAAYTGPDARRHTAPRTFETKGDAEEWLNQERRRCADPDTWSSPADRENKRKGGVTLAEYAPGAIARRRKRGQPLSPRTIEHYRQLLDRVILPGLGALPVDKITETDVSGWYDALDPTKPTQRAHAYALLKQTIDQHIRENRAADRGAPRANPCTIDGAATTGRGKRDVDVPDVQEVAALTEAMPDRLRALVLLCAWAGLRFGEVTELRRRDLRLKQGVVRVERAVTWVGNQPQVKPPKSDAGIRDVALPPHIVDAVKTHLAQHVPSHPDALVFPATAGGDDHWQHGPFYRVFMVARDAAGRPDLRLHDLRHFSAVRAAGADATVAELMARLGHSTPGAAMRYQHRAKGRDAQIAATMSQRALEATE</sequence>
<evidence type="ECO:0000256" key="2">
    <source>
        <dbReference type="ARBA" id="ARBA00023125"/>
    </source>
</evidence>
<proteinExistence type="inferred from homology"/>
<feature type="compositionally biased region" description="Basic and acidic residues" evidence="4">
    <location>
        <begin position="46"/>
        <end position="58"/>
    </location>
</feature>
<evidence type="ECO:0000256" key="1">
    <source>
        <dbReference type="ARBA" id="ARBA00008857"/>
    </source>
</evidence>
<dbReference type="Pfam" id="PF26003">
    <property type="entry name" value="Integrase_N_phage"/>
    <property type="match status" value="1"/>
</dbReference>
<keyword evidence="2" id="KW-0238">DNA-binding</keyword>
<dbReference type="SUPFAM" id="SSF56349">
    <property type="entry name" value="DNA breaking-rejoining enzymes"/>
    <property type="match status" value="1"/>
</dbReference>
<evidence type="ECO:0000256" key="4">
    <source>
        <dbReference type="SAM" id="MobiDB-lite"/>
    </source>
</evidence>
<protein>
    <submittedName>
        <fullName evidence="6">Site-specific recombinase XerD</fullName>
    </submittedName>
</protein>
<dbReference type="AlphaFoldDB" id="A0A542XEX5"/>
<reference evidence="6 7" key="1">
    <citation type="submission" date="2019-06" db="EMBL/GenBank/DDBJ databases">
        <title>Sequencing the genomes of 1000 actinobacteria strains.</title>
        <authorList>
            <person name="Klenk H.-P."/>
        </authorList>
    </citation>
    <scope>NUCLEOTIDE SEQUENCE [LARGE SCALE GENOMIC DNA]</scope>
    <source>
        <strain evidence="6 7">DSM 24617</strain>
    </source>
</reference>
<dbReference type="Proteomes" id="UP000318336">
    <property type="component" value="Unassembled WGS sequence"/>
</dbReference>
<accession>A0A542XEX5</accession>
<dbReference type="GO" id="GO:0006310">
    <property type="term" value="P:DNA recombination"/>
    <property type="evidence" value="ECO:0007669"/>
    <property type="project" value="UniProtKB-KW"/>
</dbReference>
<dbReference type="PANTHER" id="PTHR30349:SF64">
    <property type="entry name" value="PROPHAGE INTEGRASE INTD-RELATED"/>
    <property type="match status" value="1"/>
</dbReference>
<keyword evidence="3" id="KW-0233">DNA recombination</keyword>
<dbReference type="InterPro" id="IPR013762">
    <property type="entry name" value="Integrase-like_cat_sf"/>
</dbReference>
<comment type="similarity">
    <text evidence="1">Belongs to the 'phage' integrase family.</text>
</comment>
<name>A0A542XEX5_9MICO</name>
<dbReference type="InterPro" id="IPR010998">
    <property type="entry name" value="Integrase_recombinase_N"/>
</dbReference>
<dbReference type="Gene3D" id="1.10.150.130">
    <property type="match status" value="1"/>
</dbReference>
<dbReference type="CDD" id="cd01189">
    <property type="entry name" value="INT_ICEBs1_C_like"/>
    <property type="match status" value="1"/>
</dbReference>
<gene>
    <name evidence="6" type="ORF">FB554_2541</name>
</gene>
<dbReference type="InterPro" id="IPR058717">
    <property type="entry name" value="Phage_L5_Integrase_N"/>
</dbReference>
<dbReference type="GO" id="GO:0015074">
    <property type="term" value="P:DNA integration"/>
    <property type="evidence" value="ECO:0007669"/>
    <property type="project" value="InterPro"/>
</dbReference>
<dbReference type="PROSITE" id="PS51898">
    <property type="entry name" value="TYR_RECOMBINASE"/>
    <property type="match status" value="1"/>
</dbReference>
<evidence type="ECO:0000259" key="5">
    <source>
        <dbReference type="PROSITE" id="PS51898"/>
    </source>
</evidence>
<evidence type="ECO:0000256" key="3">
    <source>
        <dbReference type="ARBA" id="ARBA00023172"/>
    </source>
</evidence>
<dbReference type="RefSeq" id="WP_142006599.1">
    <property type="nucleotide sequence ID" value="NZ_CAJTBP010000001.1"/>
</dbReference>
<comment type="caution">
    <text evidence="6">The sequence shown here is derived from an EMBL/GenBank/DDBJ whole genome shotgun (WGS) entry which is preliminary data.</text>
</comment>
<feature type="domain" description="Tyr recombinase" evidence="5">
    <location>
        <begin position="188"/>
        <end position="377"/>
    </location>
</feature>
<dbReference type="EMBL" id="VFOK01000001">
    <property type="protein sequence ID" value="TQL34372.1"/>
    <property type="molecule type" value="Genomic_DNA"/>
</dbReference>
<evidence type="ECO:0000313" key="7">
    <source>
        <dbReference type="Proteomes" id="UP000318336"/>
    </source>
</evidence>
<dbReference type="GO" id="GO:0003677">
    <property type="term" value="F:DNA binding"/>
    <property type="evidence" value="ECO:0007669"/>
    <property type="project" value="UniProtKB-KW"/>
</dbReference>
<dbReference type="InterPro" id="IPR011010">
    <property type="entry name" value="DNA_brk_join_enz"/>
</dbReference>
<dbReference type="OrthoDB" id="148546at2"/>
<keyword evidence="7" id="KW-1185">Reference proteome</keyword>
<dbReference type="InterPro" id="IPR002104">
    <property type="entry name" value="Integrase_catalytic"/>
</dbReference>
<feature type="region of interest" description="Disordered" evidence="4">
    <location>
        <begin position="165"/>
        <end position="188"/>
    </location>
</feature>
<dbReference type="InterPro" id="IPR050090">
    <property type="entry name" value="Tyrosine_recombinase_XerCD"/>
</dbReference>
<dbReference type="Gene3D" id="1.10.443.10">
    <property type="entry name" value="Intergrase catalytic core"/>
    <property type="match status" value="1"/>
</dbReference>
<dbReference type="Pfam" id="PF00589">
    <property type="entry name" value="Phage_integrase"/>
    <property type="match status" value="1"/>
</dbReference>
<organism evidence="6 7">
    <name type="scientific">Barrientosiimonas humi</name>
    <dbReference type="NCBI Taxonomy" id="999931"/>
    <lineage>
        <taxon>Bacteria</taxon>
        <taxon>Bacillati</taxon>
        <taxon>Actinomycetota</taxon>
        <taxon>Actinomycetes</taxon>
        <taxon>Micrococcales</taxon>
        <taxon>Dermacoccaceae</taxon>
        <taxon>Barrientosiimonas</taxon>
    </lineage>
</organism>
<evidence type="ECO:0000313" key="6">
    <source>
        <dbReference type="EMBL" id="TQL34372.1"/>
    </source>
</evidence>
<feature type="region of interest" description="Disordered" evidence="4">
    <location>
        <begin position="46"/>
        <end position="71"/>
    </location>
</feature>